<feature type="non-terminal residue" evidence="2">
    <location>
        <position position="146"/>
    </location>
</feature>
<proteinExistence type="predicted"/>
<reference evidence="2" key="1">
    <citation type="submission" date="2018-05" db="EMBL/GenBank/DDBJ databases">
        <authorList>
            <person name="Lanie J.A."/>
            <person name="Ng W.-L."/>
            <person name="Kazmierczak K.M."/>
            <person name="Andrzejewski T.M."/>
            <person name="Davidsen T.M."/>
            <person name="Wayne K.J."/>
            <person name="Tettelin H."/>
            <person name="Glass J.I."/>
            <person name="Rusch D."/>
            <person name="Podicherti R."/>
            <person name="Tsui H.-C.T."/>
            <person name="Winkler M.E."/>
        </authorList>
    </citation>
    <scope>NUCLEOTIDE SEQUENCE</scope>
</reference>
<dbReference type="AlphaFoldDB" id="A0A382ZD20"/>
<feature type="region of interest" description="Disordered" evidence="1">
    <location>
        <begin position="60"/>
        <end position="79"/>
    </location>
</feature>
<gene>
    <name evidence="2" type="ORF">METZ01_LOCUS445973</name>
</gene>
<accession>A0A382ZD20</accession>
<feature type="non-terminal residue" evidence="2">
    <location>
        <position position="1"/>
    </location>
</feature>
<name>A0A382ZD20_9ZZZZ</name>
<organism evidence="2">
    <name type="scientific">marine metagenome</name>
    <dbReference type="NCBI Taxonomy" id="408172"/>
    <lineage>
        <taxon>unclassified sequences</taxon>
        <taxon>metagenomes</taxon>
        <taxon>ecological metagenomes</taxon>
    </lineage>
</organism>
<dbReference type="EMBL" id="UINC01182737">
    <property type="protein sequence ID" value="SVD93119.1"/>
    <property type="molecule type" value="Genomic_DNA"/>
</dbReference>
<sequence>MKYRLFDTDLHQLFDPSVSPRGFHENHKEYIPEYGSIIYTVWDKNQTFIYVGIGGIGQSPNTPLRQRNPRSRIEQHKSGRRSGDQFCIYVHDYYIVPTLDTKTYQFKRGHLDQLTQNFIQNELSYRFMVFQTEDGDTVVRKIEKKI</sequence>
<evidence type="ECO:0000313" key="2">
    <source>
        <dbReference type="EMBL" id="SVD93119.1"/>
    </source>
</evidence>
<evidence type="ECO:0000256" key="1">
    <source>
        <dbReference type="SAM" id="MobiDB-lite"/>
    </source>
</evidence>
<protein>
    <submittedName>
        <fullName evidence="2">Uncharacterized protein</fullName>
    </submittedName>
</protein>